<accession>A0A2I0I2E0</accession>
<proteinExistence type="predicted"/>
<name>A0A2I0I2E0_PUNGR</name>
<sequence length="157" mass="17365">MQSSSLHADCTVLSRRHLRDLLLDDSLQSLDEFYDPMFIPSSCSSSFGIMTRVNPRYLHRDGDNSCYLPASVPVILECGGSYPRNEVDDRLLRVVRNLEIHLRATVDCCNDICVGDVGAAKLSGHLSSRGTLPVGLYKGGGITWYDDSQEALDPERS</sequence>
<protein>
    <submittedName>
        <fullName evidence="1">Uncharacterized protein</fullName>
    </submittedName>
</protein>
<organism evidence="1 2">
    <name type="scientific">Punica granatum</name>
    <name type="common">Pomegranate</name>
    <dbReference type="NCBI Taxonomy" id="22663"/>
    <lineage>
        <taxon>Eukaryota</taxon>
        <taxon>Viridiplantae</taxon>
        <taxon>Streptophyta</taxon>
        <taxon>Embryophyta</taxon>
        <taxon>Tracheophyta</taxon>
        <taxon>Spermatophyta</taxon>
        <taxon>Magnoliopsida</taxon>
        <taxon>eudicotyledons</taxon>
        <taxon>Gunneridae</taxon>
        <taxon>Pentapetalae</taxon>
        <taxon>rosids</taxon>
        <taxon>malvids</taxon>
        <taxon>Myrtales</taxon>
        <taxon>Lythraceae</taxon>
        <taxon>Punica</taxon>
    </lineage>
</organism>
<dbReference type="EMBL" id="PGOL01004205">
    <property type="protein sequence ID" value="PKI38117.1"/>
    <property type="molecule type" value="Genomic_DNA"/>
</dbReference>
<dbReference type="AlphaFoldDB" id="A0A2I0I2E0"/>
<keyword evidence="2" id="KW-1185">Reference proteome</keyword>
<gene>
    <name evidence="1" type="ORF">CRG98_041482</name>
</gene>
<dbReference type="Proteomes" id="UP000233551">
    <property type="component" value="Unassembled WGS sequence"/>
</dbReference>
<comment type="caution">
    <text evidence="1">The sequence shown here is derived from an EMBL/GenBank/DDBJ whole genome shotgun (WGS) entry which is preliminary data.</text>
</comment>
<evidence type="ECO:0000313" key="2">
    <source>
        <dbReference type="Proteomes" id="UP000233551"/>
    </source>
</evidence>
<reference evidence="1 2" key="1">
    <citation type="submission" date="2017-11" db="EMBL/GenBank/DDBJ databases">
        <title>De-novo sequencing of pomegranate (Punica granatum L.) genome.</title>
        <authorList>
            <person name="Akparov Z."/>
            <person name="Amiraslanov A."/>
            <person name="Hajiyeva S."/>
            <person name="Abbasov M."/>
            <person name="Kaur K."/>
            <person name="Hamwieh A."/>
            <person name="Solovyev V."/>
            <person name="Salamov A."/>
            <person name="Braich B."/>
            <person name="Kosarev P."/>
            <person name="Mahmoud A."/>
            <person name="Hajiyev E."/>
            <person name="Babayeva S."/>
            <person name="Izzatullayeva V."/>
            <person name="Mammadov A."/>
            <person name="Mammadov A."/>
            <person name="Sharifova S."/>
            <person name="Ojaghi J."/>
            <person name="Eynullazada K."/>
            <person name="Bayramov B."/>
            <person name="Abdulazimova A."/>
            <person name="Shahmuradov I."/>
        </authorList>
    </citation>
    <scope>NUCLEOTIDE SEQUENCE [LARGE SCALE GENOMIC DNA]</scope>
    <source>
        <strain evidence="2">cv. AG2017</strain>
        <tissue evidence="1">Leaf</tissue>
    </source>
</reference>
<evidence type="ECO:0000313" key="1">
    <source>
        <dbReference type="EMBL" id="PKI38117.1"/>
    </source>
</evidence>